<dbReference type="InterPro" id="IPR014777">
    <property type="entry name" value="4pyrrole_Mease_sub1"/>
</dbReference>
<dbReference type="InterPro" id="IPR035996">
    <property type="entry name" value="4pyrrol_Methylase_sf"/>
</dbReference>
<keyword evidence="2" id="KW-0489">Methyltransferase</keyword>
<keyword evidence="3" id="KW-1185">Reference proteome</keyword>
<dbReference type="Gene3D" id="3.40.1010.10">
    <property type="entry name" value="Cobalt-precorrin-4 Transmethylase, Domain 1"/>
    <property type="match status" value="1"/>
</dbReference>
<accession>A0A7D9M775</accession>
<dbReference type="CDD" id="cd19916">
    <property type="entry name" value="OphMA_like"/>
    <property type="match status" value="1"/>
</dbReference>
<dbReference type="InterPro" id="IPR000878">
    <property type="entry name" value="4pyrrol_Mease"/>
</dbReference>
<sequence length="224" mass="24934">MTNDSTSPDPYVETPLSRGPLAQERAEDWEQYAAIVSRHSQNLIKKGGPDPANWPKPKNTNGSLVVIGSGIKSVCQFTVEALGYLKDADQVFYHVADPVTENYIRKMKPNAKDLSVLYGNKKERILTYYQMAEAMLHPVRHGQKVVTIYYGHPGIFVYASHRAIRIAHKQGLKAKMLPGVSALDCLFADLGVDPSFPGMQVLEATDFLVRNRKILTDGHVVILQ</sequence>
<dbReference type="EMBL" id="CACRXK020032889">
    <property type="protein sequence ID" value="CAB4043675.1"/>
    <property type="molecule type" value="Genomic_DNA"/>
</dbReference>
<dbReference type="Proteomes" id="UP001152795">
    <property type="component" value="Unassembled WGS sequence"/>
</dbReference>
<dbReference type="Pfam" id="PF00590">
    <property type="entry name" value="TP_methylase"/>
    <property type="match status" value="1"/>
</dbReference>
<dbReference type="AlphaFoldDB" id="A0A7D9M775"/>
<dbReference type="GO" id="GO:0032259">
    <property type="term" value="P:methylation"/>
    <property type="evidence" value="ECO:0007669"/>
    <property type="project" value="UniProtKB-KW"/>
</dbReference>
<comment type="caution">
    <text evidence="2">The sequence shown here is derived from an EMBL/GenBank/DDBJ whole genome shotgun (WGS) entry which is preliminary data.</text>
</comment>
<protein>
    <submittedName>
        <fullName evidence="2">Tetrapyrrole (Corrin porphyrin) methylase</fullName>
    </submittedName>
</protein>
<evidence type="ECO:0000313" key="3">
    <source>
        <dbReference type="Proteomes" id="UP001152795"/>
    </source>
</evidence>
<organism evidence="2 3">
    <name type="scientific">Paramuricea clavata</name>
    <name type="common">Red gorgonian</name>
    <name type="synonym">Violescent sea-whip</name>
    <dbReference type="NCBI Taxonomy" id="317549"/>
    <lineage>
        <taxon>Eukaryota</taxon>
        <taxon>Metazoa</taxon>
        <taxon>Cnidaria</taxon>
        <taxon>Anthozoa</taxon>
        <taxon>Octocorallia</taxon>
        <taxon>Malacalcyonacea</taxon>
        <taxon>Plexauridae</taxon>
        <taxon>Paramuricea</taxon>
    </lineage>
</organism>
<dbReference type="OrthoDB" id="4623364at2759"/>
<dbReference type="SUPFAM" id="SSF53790">
    <property type="entry name" value="Tetrapyrrole methylase"/>
    <property type="match status" value="1"/>
</dbReference>
<dbReference type="GO" id="GO:0008168">
    <property type="term" value="F:methyltransferase activity"/>
    <property type="evidence" value="ECO:0007669"/>
    <property type="project" value="UniProtKB-KW"/>
</dbReference>
<feature type="domain" description="Tetrapyrrole methylase" evidence="1">
    <location>
        <begin position="64"/>
        <end position="204"/>
    </location>
</feature>
<evidence type="ECO:0000259" key="1">
    <source>
        <dbReference type="Pfam" id="PF00590"/>
    </source>
</evidence>
<gene>
    <name evidence="2" type="ORF">PACLA_8A088521</name>
</gene>
<reference evidence="2" key="1">
    <citation type="submission" date="2020-04" db="EMBL/GenBank/DDBJ databases">
        <authorList>
            <person name="Alioto T."/>
            <person name="Alioto T."/>
            <person name="Gomez Garrido J."/>
        </authorList>
    </citation>
    <scope>NUCLEOTIDE SEQUENCE</scope>
    <source>
        <strain evidence="2">A484AB</strain>
    </source>
</reference>
<feature type="non-terminal residue" evidence="2">
    <location>
        <position position="224"/>
    </location>
</feature>
<proteinExistence type="predicted"/>
<name>A0A7D9M775_PARCT</name>
<evidence type="ECO:0000313" key="2">
    <source>
        <dbReference type="EMBL" id="CAB4043675.1"/>
    </source>
</evidence>
<keyword evidence="2" id="KW-0808">Transferase</keyword>